<name>A0A0G4J8W4_PLABS</name>
<keyword evidence="2" id="KW-1185">Reference proteome</keyword>
<dbReference type="AlphaFoldDB" id="A0A0G4J8W4"/>
<protein>
    <submittedName>
        <fullName evidence="1">Uncharacterized protein</fullName>
    </submittedName>
</protein>
<evidence type="ECO:0000313" key="2">
    <source>
        <dbReference type="Proteomes" id="UP000039324"/>
    </source>
</evidence>
<dbReference type="Proteomes" id="UP000039324">
    <property type="component" value="Unassembled WGS sequence"/>
</dbReference>
<organism evidence="1 2">
    <name type="scientific">Plasmodiophora brassicae</name>
    <name type="common">Clubroot disease agent</name>
    <dbReference type="NCBI Taxonomy" id="37360"/>
    <lineage>
        <taxon>Eukaryota</taxon>
        <taxon>Sar</taxon>
        <taxon>Rhizaria</taxon>
        <taxon>Endomyxa</taxon>
        <taxon>Phytomyxea</taxon>
        <taxon>Plasmodiophorida</taxon>
        <taxon>Plasmodiophoridae</taxon>
        <taxon>Plasmodiophora</taxon>
    </lineage>
</organism>
<proteinExistence type="predicted"/>
<sequence>MLAANRLLRHLVSRCNWLIRQWSICVGCKSQGTAAGSFRARIYSYSLPAAQDLIRISAQEPPLMASLQSTTRNAFSKPGHLVVLVSPSCSSSLWFSFRRSSCSSSRRVWRP</sequence>
<dbReference type="EMBL" id="CDSF01000165">
    <property type="protein sequence ID" value="CEP03997.1"/>
    <property type="molecule type" value="Genomic_DNA"/>
</dbReference>
<evidence type="ECO:0000313" key="1">
    <source>
        <dbReference type="EMBL" id="CEP03997.1"/>
    </source>
</evidence>
<reference evidence="1 2" key="1">
    <citation type="submission" date="2015-02" db="EMBL/GenBank/DDBJ databases">
        <authorList>
            <person name="Chooi Y.-H."/>
        </authorList>
    </citation>
    <scope>NUCLEOTIDE SEQUENCE [LARGE SCALE GENOMIC DNA]</scope>
    <source>
        <strain evidence="1">E3</strain>
    </source>
</reference>
<gene>
    <name evidence="1" type="ORF">PBRA_009577</name>
</gene>
<accession>A0A0G4J8W4</accession>